<dbReference type="Gene3D" id="1.10.760.10">
    <property type="entry name" value="Cytochrome c-like domain"/>
    <property type="match status" value="1"/>
</dbReference>
<dbReference type="GO" id="GO:0020037">
    <property type="term" value="F:heme binding"/>
    <property type="evidence" value="ECO:0007669"/>
    <property type="project" value="InterPro"/>
</dbReference>
<dbReference type="InterPro" id="IPR036909">
    <property type="entry name" value="Cyt_c-like_dom_sf"/>
</dbReference>
<comment type="caution">
    <text evidence="11">The sequence shown here is derived from an EMBL/GenBank/DDBJ whole genome shotgun (WGS) entry which is preliminary data.</text>
</comment>
<evidence type="ECO:0000256" key="5">
    <source>
        <dbReference type="ARBA" id="ARBA00023004"/>
    </source>
</evidence>
<feature type="compositionally biased region" description="Low complexity" evidence="8">
    <location>
        <begin position="31"/>
        <end position="49"/>
    </location>
</feature>
<accession>A0A2V2Z2L2</accession>
<keyword evidence="4" id="KW-0249">Electron transport</keyword>
<dbReference type="PANTHER" id="PTHR37823:SF4">
    <property type="entry name" value="MENAQUINOL-CYTOCHROME C REDUCTASE CYTOCHROME B_C SUBUNIT"/>
    <property type="match status" value="1"/>
</dbReference>
<evidence type="ECO:0000256" key="2">
    <source>
        <dbReference type="ARBA" id="ARBA00022617"/>
    </source>
</evidence>
<evidence type="ECO:0000313" key="12">
    <source>
        <dbReference type="Proteomes" id="UP000246635"/>
    </source>
</evidence>
<feature type="binding site" description="covalent" evidence="6">
    <location>
        <position position="67"/>
    </location>
    <ligand>
        <name>heme c</name>
        <dbReference type="ChEBI" id="CHEBI:61717"/>
    </ligand>
</feature>
<dbReference type="GO" id="GO:0005506">
    <property type="term" value="F:iron ion binding"/>
    <property type="evidence" value="ECO:0007669"/>
    <property type="project" value="InterPro"/>
</dbReference>
<reference evidence="11 12" key="1">
    <citation type="submission" date="2018-05" db="EMBL/GenBank/DDBJ databases">
        <title>Genomic Encyclopedia of Type Strains, Phase III (KMG-III): the genomes of soil and plant-associated and newly described type strains.</title>
        <authorList>
            <person name="Whitman W."/>
        </authorList>
    </citation>
    <scope>NUCLEOTIDE SEQUENCE [LARGE SCALE GENOMIC DNA]</scope>
    <source>
        <strain evidence="11 12">CECT 5696</strain>
    </source>
</reference>
<evidence type="ECO:0000256" key="1">
    <source>
        <dbReference type="ARBA" id="ARBA00022448"/>
    </source>
</evidence>
<dbReference type="PROSITE" id="PS51007">
    <property type="entry name" value="CYTC"/>
    <property type="match status" value="1"/>
</dbReference>
<feature type="binding site" description="covalent" evidence="6">
    <location>
        <position position="64"/>
    </location>
    <ligand>
        <name>heme c</name>
        <dbReference type="ChEBI" id="CHEBI:61717"/>
    </ligand>
</feature>
<evidence type="ECO:0000256" key="3">
    <source>
        <dbReference type="ARBA" id="ARBA00022723"/>
    </source>
</evidence>
<dbReference type="InterPro" id="IPR051811">
    <property type="entry name" value="Cytochrome_c550/c551-like"/>
</dbReference>
<evidence type="ECO:0000256" key="7">
    <source>
        <dbReference type="PIRSR" id="PIRSR000025-2"/>
    </source>
</evidence>
<feature type="binding site" description="axial binding residue" evidence="7">
    <location>
        <position position="103"/>
    </location>
    <ligand>
        <name>heme c</name>
        <dbReference type="ChEBI" id="CHEBI:61717"/>
    </ligand>
    <ligandPart>
        <name>Fe</name>
        <dbReference type="ChEBI" id="CHEBI:18248"/>
    </ligandPart>
</feature>
<evidence type="ECO:0000256" key="8">
    <source>
        <dbReference type="SAM" id="MobiDB-lite"/>
    </source>
</evidence>
<dbReference type="PRINTS" id="PR00605">
    <property type="entry name" value="CYTCHROMECIC"/>
</dbReference>
<dbReference type="SUPFAM" id="SSF46626">
    <property type="entry name" value="Cytochrome c"/>
    <property type="match status" value="1"/>
</dbReference>
<evidence type="ECO:0000259" key="10">
    <source>
        <dbReference type="PROSITE" id="PS51007"/>
    </source>
</evidence>
<comment type="PTM">
    <text evidence="6">Binds 1 heme c group covalently per subunit.</text>
</comment>
<keyword evidence="5 7" id="KW-0408">Iron</keyword>
<dbReference type="PANTHER" id="PTHR37823">
    <property type="entry name" value="CYTOCHROME C-553-LIKE"/>
    <property type="match status" value="1"/>
</dbReference>
<dbReference type="Pfam" id="PF13442">
    <property type="entry name" value="Cytochrome_CBB3"/>
    <property type="match status" value="1"/>
</dbReference>
<evidence type="ECO:0000256" key="6">
    <source>
        <dbReference type="PIRSR" id="PIRSR000025-1"/>
    </source>
</evidence>
<protein>
    <submittedName>
        <fullName evidence="11">Cytochrome c551</fullName>
    </submittedName>
</protein>
<dbReference type="InterPro" id="IPR009056">
    <property type="entry name" value="Cyt_c-like_dom"/>
</dbReference>
<keyword evidence="1" id="KW-0813">Transport</keyword>
<sequence length="126" mass="12702">MVKSKWMMGIMALTLALSLSACGGNKEETNNGETTGNNETTGNTNTSGGTVDAAAAETVYKANCISCHATDLSGGVGPNLQKVGGKLSVADITTRIDEGGGGMPAFKGTISDTDIANLAGWLGSMK</sequence>
<feature type="domain" description="Cytochrome c" evidence="10">
    <location>
        <begin position="51"/>
        <end position="126"/>
    </location>
</feature>
<feature type="binding site" description="axial binding residue" evidence="7">
    <location>
        <position position="68"/>
    </location>
    <ligand>
        <name>heme c</name>
        <dbReference type="ChEBI" id="CHEBI:61717"/>
    </ligand>
    <ligandPart>
        <name>Fe</name>
        <dbReference type="ChEBI" id="CHEBI:18248"/>
    </ligandPart>
</feature>
<keyword evidence="12" id="KW-1185">Reference proteome</keyword>
<evidence type="ECO:0000256" key="4">
    <source>
        <dbReference type="ARBA" id="ARBA00022982"/>
    </source>
</evidence>
<dbReference type="Proteomes" id="UP000246635">
    <property type="component" value="Unassembled WGS sequence"/>
</dbReference>
<dbReference type="GO" id="GO:0009055">
    <property type="term" value="F:electron transfer activity"/>
    <property type="evidence" value="ECO:0007669"/>
    <property type="project" value="InterPro"/>
</dbReference>
<dbReference type="RefSeq" id="WP_245946661.1">
    <property type="nucleotide sequence ID" value="NZ_CP054612.1"/>
</dbReference>
<dbReference type="InterPro" id="IPR008168">
    <property type="entry name" value="Cyt_C_IC"/>
</dbReference>
<organism evidence="11 12">
    <name type="scientific">Paenibacillus cellulosilyticus</name>
    <dbReference type="NCBI Taxonomy" id="375489"/>
    <lineage>
        <taxon>Bacteria</taxon>
        <taxon>Bacillati</taxon>
        <taxon>Bacillota</taxon>
        <taxon>Bacilli</taxon>
        <taxon>Bacillales</taxon>
        <taxon>Paenibacillaceae</taxon>
        <taxon>Paenibacillus</taxon>
    </lineage>
</organism>
<gene>
    <name evidence="11" type="ORF">DFQ01_108169</name>
</gene>
<dbReference type="GO" id="GO:0016020">
    <property type="term" value="C:membrane"/>
    <property type="evidence" value="ECO:0007669"/>
    <property type="project" value="InterPro"/>
</dbReference>
<keyword evidence="9" id="KW-0732">Signal</keyword>
<keyword evidence="3 7" id="KW-0479">Metal-binding</keyword>
<evidence type="ECO:0000313" key="11">
    <source>
        <dbReference type="EMBL" id="PWW02891.1"/>
    </source>
</evidence>
<feature type="signal peptide" evidence="9">
    <location>
        <begin position="1"/>
        <end position="23"/>
    </location>
</feature>
<dbReference type="EMBL" id="QGTQ01000008">
    <property type="protein sequence ID" value="PWW02891.1"/>
    <property type="molecule type" value="Genomic_DNA"/>
</dbReference>
<dbReference type="PIRSF" id="PIRSF000025">
    <property type="entry name" value="Cytc_Bsub_c550"/>
    <property type="match status" value="1"/>
</dbReference>
<proteinExistence type="predicted"/>
<dbReference type="PROSITE" id="PS51257">
    <property type="entry name" value="PROKAR_LIPOPROTEIN"/>
    <property type="match status" value="1"/>
</dbReference>
<dbReference type="InterPro" id="IPR012218">
    <property type="entry name" value="Cyt_c_BACSU-c550-type"/>
</dbReference>
<keyword evidence="2 6" id="KW-0349">Heme</keyword>
<feature type="region of interest" description="Disordered" evidence="8">
    <location>
        <begin position="26"/>
        <end position="49"/>
    </location>
</feature>
<name>A0A2V2Z2L2_9BACL</name>
<feature type="chain" id="PRO_5038829192" evidence="9">
    <location>
        <begin position="24"/>
        <end position="126"/>
    </location>
</feature>
<dbReference type="AlphaFoldDB" id="A0A2V2Z2L2"/>
<evidence type="ECO:0000256" key="9">
    <source>
        <dbReference type="SAM" id="SignalP"/>
    </source>
</evidence>